<gene>
    <name evidence="1" type="ORF">CVT26_002934</name>
</gene>
<accession>A0A409VQT6</accession>
<comment type="caution">
    <text evidence="1">The sequence shown here is derived from an EMBL/GenBank/DDBJ whole genome shotgun (WGS) entry which is preliminary data.</text>
</comment>
<dbReference type="EMBL" id="NHYE01005591">
    <property type="protein sequence ID" value="PPQ68650.1"/>
    <property type="molecule type" value="Genomic_DNA"/>
</dbReference>
<dbReference type="InParanoid" id="A0A409VQT6"/>
<keyword evidence="2" id="KW-1185">Reference proteome</keyword>
<proteinExistence type="predicted"/>
<dbReference type="AlphaFoldDB" id="A0A409VQT6"/>
<reference evidence="1 2" key="1">
    <citation type="journal article" date="2018" name="Evol. Lett.">
        <title>Horizontal gene cluster transfer increased hallucinogenic mushroom diversity.</title>
        <authorList>
            <person name="Reynolds H.T."/>
            <person name="Vijayakumar V."/>
            <person name="Gluck-Thaler E."/>
            <person name="Korotkin H.B."/>
            <person name="Matheny P.B."/>
            <person name="Slot J.C."/>
        </authorList>
    </citation>
    <scope>NUCLEOTIDE SEQUENCE [LARGE SCALE GENOMIC DNA]</scope>
    <source>
        <strain evidence="1 2">SRW20</strain>
    </source>
</reference>
<organism evidence="1 2">
    <name type="scientific">Gymnopilus dilepis</name>
    <dbReference type="NCBI Taxonomy" id="231916"/>
    <lineage>
        <taxon>Eukaryota</taxon>
        <taxon>Fungi</taxon>
        <taxon>Dikarya</taxon>
        <taxon>Basidiomycota</taxon>
        <taxon>Agaricomycotina</taxon>
        <taxon>Agaricomycetes</taxon>
        <taxon>Agaricomycetidae</taxon>
        <taxon>Agaricales</taxon>
        <taxon>Agaricineae</taxon>
        <taxon>Hymenogastraceae</taxon>
        <taxon>Gymnopilus</taxon>
    </lineage>
</organism>
<dbReference type="Proteomes" id="UP000284706">
    <property type="component" value="Unassembled WGS sequence"/>
</dbReference>
<evidence type="ECO:0000313" key="1">
    <source>
        <dbReference type="EMBL" id="PPQ68650.1"/>
    </source>
</evidence>
<evidence type="ECO:0000313" key="2">
    <source>
        <dbReference type="Proteomes" id="UP000284706"/>
    </source>
</evidence>
<name>A0A409VQT6_9AGAR</name>
<sequence>MAHITDYRALSDIVTAWEPYSQDFLSWDAALIPFMLSMAKNISSATFSGRDDVHLKASGKIASQLVVFAGGRLREGWRRILEVRCVSRNEDQSTLSSRPPLLKSVTDIF</sequence>
<protein>
    <submittedName>
        <fullName evidence="1">Uncharacterized protein</fullName>
    </submittedName>
</protein>